<name>A0A1H5X6R8_9PROT</name>
<proteinExistence type="predicted"/>
<keyword evidence="1" id="KW-0812">Transmembrane</keyword>
<dbReference type="AlphaFoldDB" id="A0A1H5X6R8"/>
<keyword evidence="1" id="KW-0472">Membrane</keyword>
<evidence type="ECO:0000313" key="3">
    <source>
        <dbReference type="Proteomes" id="UP000236753"/>
    </source>
</evidence>
<dbReference type="OrthoDB" id="7478199at2"/>
<evidence type="ECO:0000256" key="1">
    <source>
        <dbReference type="SAM" id="Phobius"/>
    </source>
</evidence>
<organism evidence="2 3">
    <name type="scientific">Nitrosomonas ureae</name>
    <dbReference type="NCBI Taxonomy" id="44577"/>
    <lineage>
        <taxon>Bacteria</taxon>
        <taxon>Pseudomonadati</taxon>
        <taxon>Pseudomonadota</taxon>
        <taxon>Betaproteobacteria</taxon>
        <taxon>Nitrosomonadales</taxon>
        <taxon>Nitrosomonadaceae</taxon>
        <taxon>Nitrosomonas</taxon>
    </lineage>
</organism>
<dbReference type="GO" id="GO:0009372">
    <property type="term" value="P:quorum sensing"/>
    <property type="evidence" value="ECO:0007669"/>
    <property type="project" value="InterPro"/>
</dbReference>
<reference evidence="2 3" key="1">
    <citation type="submission" date="2016-10" db="EMBL/GenBank/DDBJ databases">
        <authorList>
            <person name="de Groot N.N."/>
        </authorList>
    </citation>
    <scope>NUCLEOTIDE SEQUENCE [LARGE SCALE GENOMIC DNA]</scope>
    <source>
        <strain evidence="2 3">Nm13</strain>
    </source>
</reference>
<gene>
    <name evidence="2" type="ORF">SAMN05216334_12445</name>
</gene>
<accession>A0A1H5X6R8</accession>
<evidence type="ECO:0000313" key="2">
    <source>
        <dbReference type="EMBL" id="SEG07449.1"/>
    </source>
</evidence>
<sequence>MSAAEQKLDEVIQHIASIHGIIVSKDDPVMILHTLNERLIQDSTTAQRDLLDNFKGEIELIVSELSMAAKDHSDRVLNSTIETSKTEIARVMEEQSNIIIERWKADLNAGLYEASKTMAASRQTAILNIIASFITSISAVIILYVFLTM</sequence>
<dbReference type="InterPro" id="IPR028140">
    <property type="entry name" value="TraM"/>
</dbReference>
<dbReference type="Proteomes" id="UP000236753">
    <property type="component" value="Unassembled WGS sequence"/>
</dbReference>
<protein>
    <submittedName>
        <fullName evidence="2">Transcriptional activator TraM</fullName>
    </submittedName>
</protein>
<dbReference type="EMBL" id="FNUX01000024">
    <property type="protein sequence ID" value="SEG07449.1"/>
    <property type="molecule type" value="Genomic_DNA"/>
</dbReference>
<feature type="transmembrane region" description="Helical" evidence="1">
    <location>
        <begin position="125"/>
        <end position="147"/>
    </location>
</feature>
<dbReference type="Pfam" id="PF11657">
    <property type="entry name" value="Activator-TraM"/>
    <property type="match status" value="1"/>
</dbReference>
<dbReference type="RefSeq" id="WP_103967222.1">
    <property type="nucleotide sequence ID" value="NZ_FNUX01000024.1"/>
</dbReference>
<keyword evidence="1" id="KW-1133">Transmembrane helix</keyword>